<evidence type="ECO:0000256" key="3">
    <source>
        <dbReference type="ARBA" id="ARBA00022618"/>
    </source>
</evidence>
<dbReference type="EMBL" id="MHIC01000008">
    <property type="protein sequence ID" value="OGY45872.1"/>
    <property type="molecule type" value="Genomic_DNA"/>
</dbReference>
<gene>
    <name evidence="10" type="ORF">A2731_02000</name>
</gene>
<comment type="subcellular location">
    <subcellularLocation>
        <location evidence="1">Membrane</location>
    </subcellularLocation>
</comment>
<accession>A0A1G1Y0S8</accession>
<evidence type="ECO:0000256" key="1">
    <source>
        <dbReference type="ARBA" id="ARBA00004370"/>
    </source>
</evidence>
<dbReference type="PANTHER" id="PTHR37820">
    <property type="entry name" value="CELL DIVISION PROTEIN DIVIB"/>
    <property type="match status" value="1"/>
</dbReference>
<dbReference type="PANTHER" id="PTHR37820:SF1">
    <property type="entry name" value="CELL DIVISION PROTEIN FTSQ"/>
    <property type="match status" value="1"/>
</dbReference>
<sequence>MKRRRDYQKKDFRNPYFNEKRGKKRRSLKFLLSCFFIVLFLGLYLGNTLDYFKIKNIEVRGNTTISQEGIRQIISEQLNNRRFLVFNQESLLFFSKHQARKMIIDDYLVEGVKINKNLFNTLIVEIKEKSYSVVWVIGPKKYYLDQDGIAVKEVGVDDFVIETGQEGTEIIRPLSLVESYPIVYDLANGTSPAVGDKIASKDLISFITNLSEFLTNNTDFEVSGYSILGPEQISMQTTEGWQVFFRTTNSVTQQVNRLLLILKEEVKDRSDLEYIDLRFAEKVFYK</sequence>
<protein>
    <recommendedName>
        <fullName evidence="9">POTRA domain-containing protein</fullName>
    </recommendedName>
</protein>
<reference evidence="10 11" key="1">
    <citation type="journal article" date="2016" name="Nat. Commun.">
        <title>Thousands of microbial genomes shed light on interconnected biogeochemical processes in an aquifer system.</title>
        <authorList>
            <person name="Anantharaman K."/>
            <person name="Brown C.T."/>
            <person name="Hug L.A."/>
            <person name="Sharon I."/>
            <person name="Castelle C.J."/>
            <person name="Probst A.J."/>
            <person name="Thomas B.C."/>
            <person name="Singh A."/>
            <person name="Wilkins M.J."/>
            <person name="Karaoz U."/>
            <person name="Brodie E.L."/>
            <person name="Williams K.H."/>
            <person name="Hubbard S.S."/>
            <person name="Banfield J.F."/>
        </authorList>
    </citation>
    <scope>NUCLEOTIDE SEQUENCE [LARGE SCALE GENOMIC DNA]</scope>
</reference>
<evidence type="ECO:0000256" key="6">
    <source>
        <dbReference type="ARBA" id="ARBA00023136"/>
    </source>
</evidence>
<keyword evidence="4 8" id="KW-0812">Transmembrane</keyword>
<dbReference type="PROSITE" id="PS51779">
    <property type="entry name" value="POTRA"/>
    <property type="match status" value="1"/>
</dbReference>
<evidence type="ECO:0000256" key="4">
    <source>
        <dbReference type="ARBA" id="ARBA00022692"/>
    </source>
</evidence>
<evidence type="ECO:0000313" key="10">
    <source>
        <dbReference type="EMBL" id="OGY45872.1"/>
    </source>
</evidence>
<evidence type="ECO:0000256" key="7">
    <source>
        <dbReference type="ARBA" id="ARBA00023306"/>
    </source>
</evidence>
<name>A0A1G1Y0S8_9BACT</name>
<proteinExistence type="predicted"/>
<dbReference type="GO" id="GO:0051301">
    <property type="term" value="P:cell division"/>
    <property type="evidence" value="ECO:0007669"/>
    <property type="project" value="UniProtKB-KW"/>
</dbReference>
<dbReference type="Proteomes" id="UP000176241">
    <property type="component" value="Unassembled WGS sequence"/>
</dbReference>
<feature type="domain" description="POTRA" evidence="9">
    <location>
        <begin position="52"/>
        <end position="129"/>
    </location>
</feature>
<keyword evidence="6 8" id="KW-0472">Membrane</keyword>
<keyword evidence="5 8" id="KW-1133">Transmembrane helix</keyword>
<organism evidence="10 11">
    <name type="scientific">Candidatus Buchananbacteria bacterium RIFCSPHIGHO2_01_FULL_39_8</name>
    <dbReference type="NCBI Taxonomy" id="1797533"/>
    <lineage>
        <taxon>Bacteria</taxon>
        <taxon>Candidatus Buchananiibacteriota</taxon>
    </lineage>
</organism>
<evidence type="ECO:0000313" key="11">
    <source>
        <dbReference type="Proteomes" id="UP000176241"/>
    </source>
</evidence>
<dbReference type="AlphaFoldDB" id="A0A1G1Y0S8"/>
<dbReference type="InterPro" id="IPR050487">
    <property type="entry name" value="FtsQ_DivIB"/>
</dbReference>
<evidence type="ECO:0000259" key="9">
    <source>
        <dbReference type="PROSITE" id="PS51779"/>
    </source>
</evidence>
<evidence type="ECO:0000256" key="8">
    <source>
        <dbReference type="SAM" id="Phobius"/>
    </source>
</evidence>
<evidence type="ECO:0000256" key="5">
    <source>
        <dbReference type="ARBA" id="ARBA00022989"/>
    </source>
</evidence>
<feature type="transmembrane region" description="Helical" evidence="8">
    <location>
        <begin position="28"/>
        <end position="46"/>
    </location>
</feature>
<dbReference type="InterPro" id="IPR013685">
    <property type="entry name" value="POTRA_FtsQ_type"/>
</dbReference>
<dbReference type="Pfam" id="PF08478">
    <property type="entry name" value="POTRA_1"/>
    <property type="match status" value="1"/>
</dbReference>
<dbReference type="InterPro" id="IPR034746">
    <property type="entry name" value="POTRA"/>
</dbReference>
<keyword evidence="7" id="KW-0131">Cell cycle</keyword>
<comment type="caution">
    <text evidence="10">The sequence shown here is derived from an EMBL/GenBank/DDBJ whole genome shotgun (WGS) entry which is preliminary data.</text>
</comment>
<dbReference type="STRING" id="1797533.A2731_02000"/>
<dbReference type="GO" id="GO:0005886">
    <property type="term" value="C:plasma membrane"/>
    <property type="evidence" value="ECO:0007669"/>
    <property type="project" value="TreeGrafter"/>
</dbReference>
<dbReference type="InterPro" id="IPR005548">
    <property type="entry name" value="Cell_div_FtsQ/DivIB_C"/>
</dbReference>
<keyword evidence="3" id="KW-0132">Cell division</keyword>
<keyword evidence="2" id="KW-1003">Cell membrane</keyword>
<dbReference type="Pfam" id="PF03799">
    <property type="entry name" value="FtsQ_DivIB_C"/>
    <property type="match status" value="1"/>
</dbReference>
<evidence type="ECO:0000256" key="2">
    <source>
        <dbReference type="ARBA" id="ARBA00022475"/>
    </source>
</evidence>